<dbReference type="InterPro" id="IPR009719">
    <property type="entry name" value="GIP1_N"/>
</dbReference>
<evidence type="ECO:0000256" key="5">
    <source>
        <dbReference type="ARBA" id="ARBA00023125"/>
    </source>
</evidence>
<dbReference type="PROSITE" id="PS50090">
    <property type="entry name" value="MYB_LIKE"/>
    <property type="match status" value="2"/>
</dbReference>
<dbReference type="Pfam" id="PF06972">
    <property type="entry name" value="GIP1_N"/>
    <property type="match status" value="1"/>
</dbReference>
<dbReference type="SUPFAM" id="SSF46689">
    <property type="entry name" value="Homeodomain-like"/>
    <property type="match status" value="1"/>
</dbReference>
<dbReference type="GO" id="GO:0000974">
    <property type="term" value="C:Prp19 complex"/>
    <property type="evidence" value="ECO:0007669"/>
    <property type="project" value="InterPro"/>
</dbReference>
<feature type="domain" description="HTH myb-type" evidence="10">
    <location>
        <begin position="1"/>
        <end position="31"/>
    </location>
</feature>
<dbReference type="PROSITE" id="PS51294">
    <property type="entry name" value="HTH_MYB"/>
    <property type="match status" value="2"/>
</dbReference>
<dbReference type="CDD" id="cd00167">
    <property type="entry name" value="SANT"/>
    <property type="match status" value="1"/>
</dbReference>
<dbReference type="GO" id="GO:0003677">
    <property type="term" value="F:DNA binding"/>
    <property type="evidence" value="ECO:0007669"/>
    <property type="project" value="UniProtKB-KW"/>
</dbReference>
<dbReference type="GO" id="GO:0000398">
    <property type="term" value="P:mRNA splicing, via spliceosome"/>
    <property type="evidence" value="ECO:0007669"/>
    <property type="project" value="InterPro"/>
</dbReference>
<dbReference type="InterPro" id="IPR001005">
    <property type="entry name" value="SANT/Myb"/>
</dbReference>
<dbReference type="PANTHER" id="PTHR45885">
    <property type="entry name" value="CELL DIVISION CYCLE 5-LIKE PROTEIN"/>
    <property type="match status" value="1"/>
</dbReference>
<dbReference type="SUPFAM" id="SSF46934">
    <property type="entry name" value="UBA-like"/>
    <property type="match status" value="1"/>
</dbReference>
<feature type="compositionally biased region" description="Low complexity" evidence="8">
    <location>
        <begin position="265"/>
        <end position="275"/>
    </location>
</feature>
<feature type="domain" description="Myb-like" evidence="9">
    <location>
        <begin position="32"/>
        <end position="81"/>
    </location>
</feature>
<dbReference type="Gene3D" id="1.10.10.60">
    <property type="entry name" value="Homeodomain-like"/>
    <property type="match status" value="2"/>
</dbReference>
<dbReference type="InterPro" id="IPR010895">
    <property type="entry name" value="CHRD"/>
</dbReference>
<evidence type="ECO:0000313" key="11">
    <source>
        <dbReference type="EMBL" id="RMZ53506.1"/>
    </source>
</evidence>
<comment type="similarity">
    <text evidence="1">Belongs to the CEF1 family.</text>
</comment>
<evidence type="ECO:0000256" key="4">
    <source>
        <dbReference type="ARBA" id="ARBA00022737"/>
    </source>
</evidence>
<dbReference type="Pfam" id="PF00249">
    <property type="entry name" value="Myb_DNA-binding"/>
    <property type="match status" value="2"/>
</dbReference>
<feature type="domain" description="Myb-like" evidence="9">
    <location>
        <begin position="1"/>
        <end position="31"/>
    </location>
</feature>
<keyword evidence="3" id="KW-0747">Spliceosome</keyword>
<sequence>MKYGLNQWARISSLLTRKSAKQCKARWYEWLDPAIKKTEWTREEDEKLLHLAKLMPTQWRTIAPIVGRTPVQCLERYEKLLDMAAGKETYDPTDDPRRLRPGEIDPNPESKPARPDPIDMDEDEKEMLSEARARLANTKGKKAKRKAREKQLEEARRLATLQKKRELKAAGIEVRERTRRGGAIDYSKEVPFERRAAAGFFDTREEATRTSEMQEDFRPITVDELEGRKRKDIEKELIKADLAKAHPDPSTHDLASWYAMAPHAAHAQGPAGDAGSTRKGNPGPSRKVIDTIKEATGASEEDVVAVLAECGGDANEATSRLIESEWAGGNGARGVATGRRWPRGGARGGMTSGTSGSGTSDAVRAGAEVLAARPDVAAAASLAAEPYGYPMPNMPYYPTQGGAYTPGQGATAYKYPPAAAGYGGYEEQPGAAYGAAAGKQERLGARGGEASQAALYGNQAGYSQYQGQMGALGKRGWGGVRPARAHLLARIVSFCQGFAPDRLPAAGRRTPLVKTSAGPRECVQEYSVKHHEPRHSSTWVLRHDAGHSEGTASESRGLARSQNILSGTLIMKGAVSLLPLLLLLGSIPAVLCADEHADHDHDHEHQHTTQADLQPHDHGKYDDFKFRADLQVVEQSPPIDTVAGGTAWFNPDEDEPEYVWDIDVMGVENLTAAVLRMGVSGEDGPLILGLLPLNVNASAFDAIDGPLPQITPPFTGDTLFHGHSSAEDLLGPLAGGTLADLEEALASGETQGGAGTNGPVIVGLLPKGYPASAFGPNATLPTITPPFSGSNRYSGKFTARDLAGPYAGRPLSALTQAFKAGGTYVNLHTTQYPAGLPVIMVSLRSSLLAVLVVVALAKPALSHSDDFATDDDAPLFEFFAKVTAAKSVPPINRNTTAFFAASVANGTVTWELEVFHVQNLTMAHIHLGNSVTNGPIIVGLLPLGEPVDAFDGSIPPMFKHPRTGLRLAFNGTFTADDFVGPFAGLEMDDLISSFYTEEVYVNIHTVRHPAGAARGQVNANPDV</sequence>
<evidence type="ECO:0000313" key="12">
    <source>
        <dbReference type="Proteomes" id="UP000279271"/>
    </source>
</evidence>
<evidence type="ECO:0000256" key="1">
    <source>
        <dbReference type="ARBA" id="ARBA00010506"/>
    </source>
</evidence>
<feature type="region of interest" description="Disordered" evidence="8">
    <location>
        <begin position="85"/>
        <end position="126"/>
    </location>
</feature>
<dbReference type="InterPro" id="IPR009057">
    <property type="entry name" value="Homeodomain-like_sf"/>
</dbReference>
<evidence type="ECO:0000259" key="9">
    <source>
        <dbReference type="PROSITE" id="PS50090"/>
    </source>
</evidence>
<dbReference type="Proteomes" id="UP000279271">
    <property type="component" value="Unassembled WGS sequence"/>
</dbReference>
<keyword evidence="4" id="KW-0677">Repeat</keyword>
<dbReference type="InterPro" id="IPR017930">
    <property type="entry name" value="Myb_dom"/>
</dbReference>
<dbReference type="PANTHER" id="PTHR45885:SF1">
    <property type="entry name" value="CELL DIVISION CYCLE 5-LIKE PROTEIN"/>
    <property type="match status" value="1"/>
</dbReference>
<dbReference type="InterPro" id="IPR047242">
    <property type="entry name" value="CDC5L/Cef1"/>
</dbReference>
<feature type="compositionally biased region" description="Basic and acidic residues" evidence="8">
    <location>
        <begin position="88"/>
        <end position="103"/>
    </location>
</feature>
<evidence type="ECO:0000259" key="10">
    <source>
        <dbReference type="PROSITE" id="PS51294"/>
    </source>
</evidence>
<keyword evidence="6" id="KW-0508">mRNA splicing</keyword>
<evidence type="ECO:0000256" key="6">
    <source>
        <dbReference type="ARBA" id="ARBA00023187"/>
    </source>
</evidence>
<dbReference type="SMART" id="SM00754">
    <property type="entry name" value="CHRD"/>
    <property type="match status" value="1"/>
</dbReference>
<dbReference type="CDD" id="cd11659">
    <property type="entry name" value="SANT_CDC5_II"/>
    <property type="match status" value="1"/>
</dbReference>
<protein>
    <submittedName>
        <fullName evidence="11">Uncharacterized protein</fullName>
    </submittedName>
</protein>
<dbReference type="InterPro" id="IPR009060">
    <property type="entry name" value="UBA-like_sf"/>
</dbReference>
<dbReference type="EMBL" id="QOKY01000197">
    <property type="protein sequence ID" value="RMZ53506.1"/>
    <property type="molecule type" value="Genomic_DNA"/>
</dbReference>
<gene>
    <name evidence="11" type="ORF">APUTEX25_003328</name>
</gene>
<dbReference type="InterPro" id="IPR047240">
    <property type="entry name" value="SANT_CDC5L_II"/>
</dbReference>
<dbReference type="AlphaFoldDB" id="A0A3M7KWJ9"/>
<organism evidence="11 12">
    <name type="scientific">Auxenochlorella protothecoides</name>
    <name type="common">Green microalga</name>
    <name type="synonym">Chlorella protothecoides</name>
    <dbReference type="NCBI Taxonomy" id="3075"/>
    <lineage>
        <taxon>Eukaryota</taxon>
        <taxon>Viridiplantae</taxon>
        <taxon>Chlorophyta</taxon>
        <taxon>core chlorophytes</taxon>
        <taxon>Trebouxiophyceae</taxon>
        <taxon>Chlorellales</taxon>
        <taxon>Chlorellaceae</taxon>
        <taxon>Auxenochlorella</taxon>
    </lineage>
</organism>
<dbReference type="FunFam" id="1.10.10.60:FF:000091">
    <property type="entry name" value="CDC5 cell division cycle 5-like"/>
    <property type="match status" value="1"/>
</dbReference>
<reference evidence="12" key="1">
    <citation type="journal article" date="2018" name="Algal Res.">
        <title>Characterization of plant carbon substrate utilization by Auxenochlorella protothecoides.</title>
        <authorList>
            <person name="Vogler B.W."/>
            <person name="Starkenburg S.R."/>
            <person name="Sudasinghe N."/>
            <person name="Schambach J.Y."/>
            <person name="Rollin J.A."/>
            <person name="Pattathil S."/>
            <person name="Barry A.N."/>
        </authorList>
    </citation>
    <scope>NUCLEOTIDE SEQUENCE [LARGE SCALE GENOMIC DNA]</scope>
    <source>
        <strain evidence="12">UTEX 25</strain>
    </source>
</reference>
<keyword evidence="7" id="KW-0539">Nucleus</keyword>
<comment type="caution">
    <text evidence="11">The sequence shown here is derived from an EMBL/GenBank/DDBJ whole genome shotgun (WGS) entry which is preliminary data.</text>
</comment>
<evidence type="ECO:0000256" key="8">
    <source>
        <dbReference type="SAM" id="MobiDB-lite"/>
    </source>
</evidence>
<dbReference type="Pfam" id="PF07452">
    <property type="entry name" value="CHRD"/>
    <property type="match status" value="2"/>
</dbReference>
<evidence type="ECO:0000256" key="7">
    <source>
        <dbReference type="ARBA" id="ARBA00023242"/>
    </source>
</evidence>
<keyword evidence="2" id="KW-0507">mRNA processing</keyword>
<accession>A0A3M7KWJ9</accession>
<dbReference type="SMART" id="SM00717">
    <property type="entry name" value="SANT"/>
    <property type="match status" value="2"/>
</dbReference>
<evidence type="ECO:0000256" key="3">
    <source>
        <dbReference type="ARBA" id="ARBA00022728"/>
    </source>
</evidence>
<dbReference type="GO" id="GO:0005681">
    <property type="term" value="C:spliceosomal complex"/>
    <property type="evidence" value="ECO:0007669"/>
    <property type="project" value="UniProtKB-KW"/>
</dbReference>
<evidence type="ECO:0000256" key="2">
    <source>
        <dbReference type="ARBA" id="ARBA00022664"/>
    </source>
</evidence>
<name>A0A3M7KWJ9_AUXPR</name>
<feature type="region of interest" description="Disordered" evidence="8">
    <location>
        <begin position="265"/>
        <end position="287"/>
    </location>
</feature>
<proteinExistence type="inferred from homology"/>
<feature type="domain" description="HTH myb-type" evidence="10">
    <location>
        <begin position="32"/>
        <end position="85"/>
    </location>
</feature>
<feature type="region of interest" description="Disordered" evidence="8">
    <location>
        <begin position="331"/>
        <end position="361"/>
    </location>
</feature>
<keyword evidence="5" id="KW-0238">DNA-binding</keyword>